<dbReference type="EMBL" id="PQIB02000003">
    <property type="protein sequence ID" value="RLN28683.1"/>
    <property type="molecule type" value="Genomic_DNA"/>
</dbReference>
<dbReference type="Gene3D" id="4.10.60.10">
    <property type="entry name" value="Zinc finger, CCHC-type"/>
    <property type="match status" value="1"/>
</dbReference>
<evidence type="ECO:0000256" key="1">
    <source>
        <dbReference type="SAM" id="MobiDB-lite"/>
    </source>
</evidence>
<feature type="region of interest" description="Disordered" evidence="1">
    <location>
        <begin position="1"/>
        <end position="21"/>
    </location>
</feature>
<keyword evidence="3" id="KW-1185">Reference proteome</keyword>
<dbReference type="GO" id="GO:0008270">
    <property type="term" value="F:zinc ion binding"/>
    <property type="evidence" value="ECO:0007669"/>
    <property type="project" value="InterPro"/>
</dbReference>
<feature type="compositionally biased region" description="Low complexity" evidence="1">
    <location>
        <begin position="64"/>
        <end position="75"/>
    </location>
</feature>
<dbReference type="Proteomes" id="UP000275267">
    <property type="component" value="Unassembled WGS sequence"/>
</dbReference>
<sequence length="130" mass="15005">MRMDCKPKREGSKKKRIPPSVRRPIVIAAIEQFSDLDTMQLEEAIGRLKAYEERIRKRDNRSEQQQLLLSSDSASGGAGRNYKKKPDRSKSMCYYCQELGHFAYERPEKKKKKEIVLLATASSDKEPTLL</sequence>
<comment type="caution">
    <text evidence="2">The sequence shown here is derived from an EMBL/GenBank/DDBJ whole genome shotgun (WGS) entry which is preliminary data.</text>
</comment>
<organism evidence="2 3">
    <name type="scientific">Panicum miliaceum</name>
    <name type="common">Proso millet</name>
    <name type="synonym">Broomcorn millet</name>
    <dbReference type="NCBI Taxonomy" id="4540"/>
    <lineage>
        <taxon>Eukaryota</taxon>
        <taxon>Viridiplantae</taxon>
        <taxon>Streptophyta</taxon>
        <taxon>Embryophyta</taxon>
        <taxon>Tracheophyta</taxon>
        <taxon>Spermatophyta</taxon>
        <taxon>Magnoliopsida</taxon>
        <taxon>Liliopsida</taxon>
        <taxon>Poales</taxon>
        <taxon>Poaceae</taxon>
        <taxon>PACMAD clade</taxon>
        <taxon>Panicoideae</taxon>
        <taxon>Panicodae</taxon>
        <taxon>Paniceae</taxon>
        <taxon>Panicinae</taxon>
        <taxon>Panicum</taxon>
        <taxon>Panicum sect. Panicum</taxon>
    </lineage>
</organism>
<dbReference type="InterPro" id="IPR036875">
    <property type="entry name" value="Znf_CCHC_sf"/>
</dbReference>
<evidence type="ECO:0000313" key="2">
    <source>
        <dbReference type="EMBL" id="RLN28683.1"/>
    </source>
</evidence>
<dbReference type="STRING" id="4540.A0A3L6SWB3"/>
<evidence type="ECO:0000313" key="3">
    <source>
        <dbReference type="Proteomes" id="UP000275267"/>
    </source>
</evidence>
<feature type="compositionally biased region" description="Basic and acidic residues" evidence="1">
    <location>
        <begin position="1"/>
        <end position="10"/>
    </location>
</feature>
<reference evidence="3" key="1">
    <citation type="journal article" date="2019" name="Nat. Commun.">
        <title>The genome of broomcorn millet.</title>
        <authorList>
            <person name="Zou C."/>
            <person name="Miki D."/>
            <person name="Li D."/>
            <person name="Tang Q."/>
            <person name="Xiao L."/>
            <person name="Rajput S."/>
            <person name="Deng P."/>
            <person name="Jia W."/>
            <person name="Huang R."/>
            <person name="Zhang M."/>
            <person name="Sun Y."/>
            <person name="Hu J."/>
            <person name="Fu X."/>
            <person name="Schnable P.S."/>
            <person name="Li F."/>
            <person name="Zhang H."/>
            <person name="Feng B."/>
            <person name="Zhu X."/>
            <person name="Liu R."/>
            <person name="Schnable J.C."/>
            <person name="Zhu J.-K."/>
            <person name="Zhang H."/>
        </authorList>
    </citation>
    <scope>NUCLEOTIDE SEQUENCE [LARGE SCALE GENOMIC DNA]</scope>
</reference>
<accession>A0A3L6SWB3</accession>
<protein>
    <submittedName>
        <fullName evidence="2">Retrotransposon protein, putative, Ty1-copia subclass</fullName>
    </submittedName>
</protein>
<dbReference type="GO" id="GO:0003676">
    <property type="term" value="F:nucleic acid binding"/>
    <property type="evidence" value="ECO:0007669"/>
    <property type="project" value="InterPro"/>
</dbReference>
<name>A0A3L6SWB3_PANMI</name>
<feature type="region of interest" description="Disordered" evidence="1">
    <location>
        <begin position="57"/>
        <end position="88"/>
    </location>
</feature>
<proteinExistence type="predicted"/>
<dbReference type="SUPFAM" id="SSF57756">
    <property type="entry name" value="Retrovirus zinc finger-like domains"/>
    <property type="match status" value="1"/>
</dbReference>
<gene>
    <name evidence="2" type="ORF">C2845_PM05G00800</name>
</gene>
<dbReference type="AlphaFoldDB" id="A0A3L6SWB3"/>
<dbReference type="OrthoDB" id="693781at2759"/>